<dbReference type="EMBL" id="KF901098">
    <property type="protein sequence ID" value="AIF18000.1"/>
    <property type="molecule type" value="Genomic_DNA"/>
</dbReference>
<feature type="domain" description="Metallo-beta-lactamase" evidence="2">
    <location>
        <begin position="13"/>
        <end position="225"/>
    </location>
</feature>
<dbReference type="InterPro" id="IPR011108">
    <property type="entry name" value="RMMBL"/>
</dbReference>
<evidence type="ECO:0000259" key="3">
    <source>
        <dbReference type="SMART" id="SM01027"/>
    </source>
</evidence>
<proteinExistence type="predicted"/>
<dbReference type="InterPro" id="IPR050698">
    <property type="entry name" value="MBL"/>
</dbReference>
<dbReference type="AlphaFoldDB" id="A0A075HRB8"/>
<dbReference type="PANTHER" id="PTHR11203:SF52">
    <property type="entry name" value="MRNA 3-END PROCESSING FACTOR"/>
    <property type="match status" value="1"/>
</dbReference>
<dbReference type="InterPro" id="IPR036866">
    <property type="entry name" value="RibonucZ/Hydroxyglut_hydro"/>
</dbReference>
<dbReference type="Pfam" id="PF10996">
    <property type="entry name" value="Beta-Casp"/>
    <property type="match status" value="1"/>
</dbReference>
<dbReference type="Pfam" id="PF16661">
    <property type="entry name" value="Lactamase_B_6"/>
    <property type="match status" value="1"/>
</dbReference>
<keyword evidence="1" id="KW-0378">Hydrolase</keyword>
<dbReference type="Gene3D" id="3.40.50.10890">
    <property type="match status" value="1"/>
</dbReference>
<accession>A0A075HRB8</accession>
<organism evidence="4">
    <name type="scientific">uncultured marine thaumarchaeote KM3_79_H09</name>
    <dbReference type="NCBI Taxonomy" id="1456299"/>
    <lineage>
        <taxon>Archaea</taxon>
        <taxon>Nitrososphaerota</taxon>
        <taxon>environmental samples</taxon>
    </lineage>
</organism>
<dbReference type="SMART" id="SM01027">
    <property type="entry name" value="Beta-Casp"/>
    <property type="match status" value="1"/>
</dbReference>
<evidence type="ECO:0000313" key="4">
    <source>
        <dbReference type="EMBL" id="AIF18000.1"/>
    </source>
</evidence>
<dbReference type="PANTHER" id="PTHR11203">
    <property type="entry name" value="CLEAVAGE AND POLYADENYLATION SPECIFICITY FACTOR FAMILY MEMBER"/>
    <property type="match status" value="1"/>
</dbReference>
<protein>
    <submittedName>
        <fullName evidence="4">Beta-lactamase domain-containing protein</fullName>
    </submittedName>
</protein>
<dbReference type="CDD" id="cd16295">
    <property type="entry name" value="TTHA0252-CPSF-like_MBL-fold"/>
    <property type="match status" value="1"/>
</dbReference>
<dbReference type="SMART" id="SM00849">
    <property type="entry name" value="Lactamase_B"/>
    <property type="match status" value="1"/>
</dbReference>
<dbReference type="Pfam" id="PF07521">
    <property type="entry name" value="RMMBL"/>
    <property type="match status" value="1"/>
</dbReference>
<dbReference type="InterPro" id="IPR022712">
    <property type="entry name" value="Beta_Casp"/>
</dbReference>
<dbReference type="GO" id="GO:0004521">
    <property type="term" value="F:RNA endonuclease activity"/>
    <property type="evidence" value="ECO:0007669"/>
    <property type="project" value="TreeGrafter"/>
</dbReference>
<reference evidence="4" key="1">
    <citation type="journal article" date="2014" name="Genome Biol. Evol.">
        <title>Pangenome evidence for extensive interdomain horizontal transfer affecting lineage core and shell genes in uncultured planktonic thaumarchaeota and euryarchaeota.</title>
        <authorList>
            <person name="Deschamps P."/>
            <person name="Zivanovic Y."/>
            <person name="Moreira D."/>
            <person name="Rodriguez-Valera F."/>
            <person name="Lopez-Garcia P."/>
        </authorList>
    </citation>
    <scope>NUCLEOTIDE SEQUENCE</scope>
</reference>
<evidence type="ECO:0000256" key="1">
    <source>
        <dbReference type="ARBA" id="ARBA00022801"/>
    </source>
</evidence>
<evidence type="ECO:0000259" key="2">
    <source>
        <dbReference type="SMART" id="SM00849"/>
    </source>
</evidence>
<feature type="domain" description="Beta-Casp" evidence="3">
    <location>
        <begin position="230"/>
        <end position="340"/>
    </location>
</feature>
<dbReference type="Gene3D" id="3.60.15.10">
    <property type="entry name" value="Ribonuclease Z/Hydroxyacylglutathione hydrolase-like"/>
    <property type="match status" value="1"/>
</dbReference>
<dbReference type="InterPro" id="IPR001279">
    <property type="entry name" value="Metallo-B-lactamas"/>
</dbReference>
<dbReference type="SUPFAM" id="SSF56281">
    <property type="entry name" value="Metallo-hydrolase/oxidoreductase"/>
    <property type="match status" value="1"/>
</dbReference>
<name>A0A075HRB8_9ARCH</name>
<dbReference type="GO" id="GO:0016787">
    <property type="term" value="F:hydrolase activity"/>
    <property type="evidence" value="ECO:0007669"/>
    <property type="project" value="UniProtKB-KW"/>
</dbReference>
<sequence>MEVKVLGAAREVGRSGFQVNCDGTNLLLDYGVMFGKPRGSPPTYPLHVKPRDIDSVIITHAHLDHSGCVPSLFVSGNCNVYATPPTFDLSKLLINDMLKIEKNSHSFDIPEINNMMQHAKQIKFKEKIVRGNTKFELRSSGHVLGGSTVLVESNKKKLFYTGDINLRGSRMLPPADLDIGDIDLLITESTYSQEKQIPRSKSEHDFLEFANEVMDRKGILFVPSFSVERSQEIACVLKNANFKHRVIMDGMALKVNEIILKHPEYLKEPEIFKDVLDRVVAIDEHSQRKKALSEPCVVISPAGMLVGGNAVYYLQQLAFNDKNGIALVSYQGEGTPGKKLLDTGKVSTKGKEMKVDAELKQFQFSGHADRDSLFDMIKNIKGNPKVLTVHGDNNSCIKFAEEIHEKFGLDAVAPKIDDTISI</sequence>